<keyword evidence="6" id="KW-1185">Reference proteome</keyword>
<keyword evidence="2 3" id="KW-0238">DNA-binding</keyword>
<dbReference type="Pfam" id="PF02899">
    <property type="entry name" value="Phage_int_SAM_1"/>
    <property type="match status" value="1"/>
</dbReference>
<gene>
    <name evidence="5" type="ORF">HWI92_20880</name>
</gene>
<dbReference type="InterPro" id="IPR010998">
    <property type="entry name" value="Integrase_recombinase_N"/>
</dbReference>
<dbReference type="RefSeq" id="WP_204658894.1">
    <property type="nucleotide sequence ID" value="NZ_CP056775.1"/>
</dbReference>
<feature type="domain" description="Core-binding (CB)" evidence="4">
    <location>
        <begin position="19"/>
        <end position="100"/>
    </location>
</feature>
<evidence type="ECO:0000259" key="4">
    <source>
        <dbReference type="PROSITE" id="PS51900"/>
    </source>
</evidence>
<evidence type="ECO:0000313" key="5">
    <source>
        <dbReference type="EMBL" id="QRR03192.1"/>
    </source>
</evidence>
<proteinExistence type="predicted"/>
<keyword evidence="1" id="KW-0229">DNA integration</keyword>
<evidence type="ECO:0000256" key="3">
    <source>
        <dbReference type="PROSITE-ProRule" id="PRU01248"/>
    </source>
</evidence>
<dbReference type="SUPFAM" id="SSF47823">
    <property type="entry name" value="lambda integrase-like, N-terminal domain"/>
    <property type="match status" value="1"/>
</dbReference>
<reference evidence="5 6" key="1">
    <citation type="submission" date="2020-06" db="EMBL/GenBank/DDBJ databases">
        <title>Dyadobacter sandarakinus sp. nov., isolated from the soil of the Arctic Yellow River Station.</title>
        <authorList>
            <person name="Zhang Y."/>
            <person name="Peng F."/>
        </authorList>
    </citation>
    <scope>NUCLEOTIDE SEQUENCE [LARGE SCALE GENOMIC DNA]</scope>
    <source>
        <strain evidence="5 6">Q3-56</strain>
    </source>
</reference>
<dbReference type="Gene3D" id="1.10.150.130">
    <property type="match status" value="1"/>
</dbReference>
<protein>
    <submittedName>
        <fullName evidence="5">Site-specific integrase</fullName>
    </submittedName>
</protein>
<dbReference type="InterPro" id="IPR044068">
    <property type="entry name" value="CB"/>
</dbReference>
<dbReference type="EMBL" id="CP056775">
    <property type="protein sequence ID" value="QRR03192.1"/>
    <property type="molecule type" value="Genomic_DNA"/>
</dbReference>
<dbReference type="Proteomes" id="UP000612680">
    <property type="component" value="Chromosome"/>
</dbReference>
<organism evidence="5 6">
    <name type="scientific">Dyadobacter sandarakinus</name>
    <dbReference type="NCBI Taxonomy" id="2747268"/>
    <lineage>
        <taxon>Bacteria</taxon>
        <taxon>Pseudomonadati</taxon>
        <taxon>Bacteroidota</taxon>
        <taxon>Cytophagia</taxon>
        <taxon>Cytophagales</taxon>
        <taxon>Spirosomataceae</taxon>
        <taxon>Dyadobacter</taxon>
    </lineage>
</organism>
<sequence>MNELTVKISSLPVPALVASAGDRAKKRFLEFFAATIRNPNTRRYYGRAAADFIMYCEQLGVSSIDHVMPLHVAAWVEMLCHSVSSPTVKLRLAAVRHLLD</sequence>
<name>A0ABX7ICK4_9BACT</name>
<evidence type="ECO:0000256" key="2">
    <source>
        <dbReference type="ARBA" id="ARBA00023125"/>
    </source>
</evidence>
<evidence type="ECO:0000256" key="1">
    <source>
        <dbReference type="ARBA" id="ARBA00022908"/>
    </source>
</evidence>
<evidence type="ECO:0000313" key="6">
    <source>
        <dbReference type="Proteomes" id="UP000612680"/>
    </source>
</evidence>
<dbReference type="InterPro" id="IPR004107">
    <property type="entry name" value="Integrase_SAM-like_N"/>
</dbReference>
<accession>A0ABX7ICK4</accession>
<dbReference type="PROSITE" id="PS51900">
    <property type="entry name" value="CB"/>
    <property type="match status" value="1"/>
</dbReference>